<keyword evidence="3" id="KW-0349">Heme</keyword>
<protein>
    <submittedName>
        <fullName evidence="8">Cytochrome P450</fullName>
    </submittedName>
</protein>
<dbReference type="InterPro" id="IPR036396">
    <property type="entry name" value="Cyt_P450_sf"/>
</dbReference>
<evidence type="ECO:0000256" key="5">
    <source>
        <dbReference type="ARBA" id="ARBA00023002"/>
    </source>
</evidence>
<dbReference type="GO" id="GO:0005506">
    <property type="term" value="F:iron ion binding"/>
    <property type="evidence" value="ECO:0007669"/>
    <property type="project" value="InterPro"/>
</dbReference>
<dbReference type="EMBL" id="ML994478">
    <property type="protein sequence ID" value="KAF2196111.1"/>
    <property type="molecule type" value="Genomic_DNA"/>
</dbReference>
<evidence type="ECO:0000313" key="8">
    <source>
        <dbReference type="EMBL" id="KAF2196111.1"/>
    </source>
</evidence>
<keyword evidence="7" id="KW-0503">Monooxygenase</keyword>
<dbReference type="Pfam" id="PF00067">
    <property type="entry name" value="p450"/>
    <property type="match status" value="1"/>
</dbReference>
<dbReference type="AlphaFoldDB" id="A0A9P4JAT4"/>
<dbReference type="GO" id="GO:0020037">
    <property type="term" value="F:heme binding"/>
    <property type="evidence" value="ECO:0007669"/>
    <property type="project" value="InterPro"/>
</dbReference>
<comment type="caution">
    <text evidence="8">The sequence shown here is derived from an EMBL/GenBank/DDBJ whole genome shotgun (WGS) entry which is preliminary data.</text>
</comment>
<dbReference type="SUPFAM" id="SSF48264">
    <property type="entry name" value="Cytochrome P450"/>
    <property type="match status" value="1"/>
</dbReference>
<dbReference type="GO" id="GO:0004497">
    <property type="term" value="F:monooxygenase activity"/>
    <property type="evidence" value="ECO:0007669"/>
    <property type="project" value="UniProtKB-KW"/>
</dbReference>
<dbReference type="PANTHER" id="PTHR24305">
    <property type="entry name" value="CYTOCHROME P450"/>
    <property type="match status" value="1"/>
</dbReference>
<proteinExistence type="inferred from homology"/>
<sequence>MESILMKLMSKSITEGQLKHDKYAHERLNRRLDSTTSRKDFMSTFMENYVNFEVMSRKEILSTFNFVIVGGGETCATILTGIFCHLRLNEPVRSRLCEEVRARFEKEDDITIDAIKELPYLEAVSSEGLCMRNPIPFGLPRVAAKGSDTYCGVYLPEGTRIGTRTLAVNRAKEYFHNPDSFIPKRWLPIEE</sequence>
<dbReference type="Proteomes" id="UP000799536">
    <property type="component" value="Unassembled WGS sequence"/>
</dbReference>
<keyword evidence="4" id="KW-0479">Metal-binding</keyword>
<accession>A0A9P4JAT4</accession>
<evidence type="ECO:0000256" key="1">
    <source>
        <dbReference type="ARBA" id="ARBA00001971"/>
    </source>
</evidence>
<evidence type="ECO:0000256" key="3">
    <source>
        <dbReference type="ARBA" id="ARBA00022617"/>
    </source>
</evidence>
<evidence type="ECO:0000256" key="2">
    <source>
        <dbReference type="ARBA" id="ARBA00010617"/>
    </source>
</evidence>
<reference evidence="8" key="1">
    <citation type="journal article" date="2020" name="Stud. Mycol.">
        <title>101 Dothideomycetes genomes: a test case for predicting lifestyles and emergence of pathogens.</title>
        <authorList>
            <person name="Haridas S."/>
            <person name="Albert R."/>
            <person name="Binder M."/>
            <person name="Bloem J."/>
            <person name="Labutti K."/>
            <person name="Salamov A."/>
            <person name="Andreopoulos B."/>
            <person name="Baker S."/>
            <person name="Barry K."/>
            <person name="Bills G."/>
            <person name="Bluhm B."/>
            <person name="Cannon C."/>
            <person name="Castanera R."/>
            <person name="Culley D."/>
            <person name="Daum C."/>
            <person name="Ezra D."/>
            <person name="Gonzalez J."/>
            <person name="Henrissat B."/>
            <person name="Kuo A."/>
            <person name="Liang C."/>
            <person name="Lipzen A."/>
            <person name="Lutzoni F."/>
            <person name="Magnuson J."/>
            <person name="Mondo S."/>
            <person name="Nolan M."/>
            <person name="Ohm R."/>
            <person name="Pangilinan J."/>
            <person name="Park H.-J."/>
            <person name="Ramirez L."/>
            <person name="Alfaro M."/>
            <person name="Sun H."/>
            <person name="Tritt A."/>
            <person name="Yoshinaga Y."/>
            <person name="Zwiers L.-H."/>
            <person name="Turgeon B."/>
            <person name="Goodwin S."/>
            <person name="Spatafora J."/>
            <person name="Crous P."/>
            <person name="Grigoriev I."/>
        </authorList>
    </citation>
    <scope>NUCLEOTIDE SEQUENCE</scope>
    <source>
        <strain evidence="8">ATCC 74209</strain>
    </source>
</reference>
<keyword evidence="5" id="KW-0560">Oxidoreductase</keyword>
<comment type="cofactor">
    <cofactor evidence="1">
        <name>heme</name>
        <dbReference type="ChEBI" id="CHEBI:30413"/>
    </cofactor>
</comment>
<comment type="similarity">
    <text evidence="2">Belongs to the cytochrome P450 family.</text>
</comment>
<evidence type="ECO:0000256" key="4">
    <source>
        <dbReference type="ARBA" id="ARBA00022723"/>
    </source>
</evidence>
<dbReference type="GO" id="GO:0016705">
    <property type="term" value="F:oxidoreductase activity, acting on paired donors, with incorporation or reduction of molecular oxygen"/>
    <property type="evidence" value="ECO:0007669"/>
    <property type="project" value="InterPro"/>
</dbReference>
<dbReference type="InterPro" id="IPR050121">
    <property type="entry name" value="Cytochrome_P450_monoxygenase"/>
</dbReference>
<evidence type="ECO:0000256" key="6">
    <source>
        <dbReference type="ARBA" id="ARBA00023004"/>
    </source>
</evidence>
<dbReference type="OrthoDB" id="1470350at2759"/>
<organism evidence="8 9">
    <name type="scientific">Delitschia confertaspora ATCC 74209</name>
    <dbReference type="NCBI Taxonomy" id="1513339"/>
    <lineage>
        <taxon>Eukaryota</taxon>
        <taxon>Fungi</taxon>
        <taxon>Dikarya</taxon>
        <taxon>Ascomycota</taxon>
        <taxon>Pezizomycotina</taxon>
        <taxon>Dothideomycetes</taxon>
        <taxon>Pleosporomycetidae</taxon>
        <taxon>Pleosporales</taxon>
        <taxon>Delitschiaceae</taxon>
        <taxon>Delitschia</taxon>
    </lineage>
</organism>
<dbReference type="PANTHER" id="PTHR24305:SF29">
    <property type="entry name" value="BENZOATE-PARA-HYDROXYLASE"/>
    <property type="match status" value="1"/>
</dbReference>
<keyword evidence="6" id="KW-0408">Iron</keyword>
<name>A0A9P4JAT4_9PLEO</name>
<dbReference type="Gene3D" id="1.10.630.10">
    <property type="entry name" value="Cytochrome P450"/>
    <property type="match status" value="1"/>
</dbReference>
<gene>
    <name evidence="8" type="ORF">GQ43DRAFT_476614</name>
</gene>
<keyword evidence="9" id="KW-1185">Reference proteome</keyword>
<evidence type="ECO:0000256" key="7">
    <source>
        <dbReference type="ARBA" id="ARBA00023033"/>
    </source>
</evidence>
<evidence type="ECO:0000313" key="9">
    <source>
        <dbReference type="Proteomes" id="UP000799536"/>
    </source>
</evidence>
<dbReference type="InterPro" id="IPR001128">
    <property type="entry name" value="Cyt_P450"/>
</dbReference>